<evidence type="ECO:0000313" key="8">
    <source>
        <dbReference type="Proteomes" id="UP001500506"/>
    </source>
</evidence>
<feature type="transmembrane region" description="Helical" evidence="6">
    <location>
        <begin position="354"/>
        <end position="373"/>
    </location>
</feature>
<evidence type="ECO:0000256" key="2">
    <source>
        <dbReference type="ARBA" id="ARBA00022475"/>
    </source>
</evidence>
<dbReference type="EMBL" id="BAAANH010000001">
    <property type="protein sequence ID" value="GAA1749425.1"/>
    <property type="molecule type" value="Genomic_DNA"/>
</dbReference>
<gene>
    <name evidence="7" type="ORF">GCM10009747_03320</name>
</gene>
<comment type="subcellular location">
    <subcellularLocation>
        <location evidence="1">Cell membrane</location>
        <topology evidence="1">Multi-pass membrane protein</topology>
    </subcellularLocation>
</comment>
<accession>A0ABN2K6Q0</accession>
<feature type="transmembrane region" description="Helical" evidence="6">
    <location>
        <begin position="379"/>
        <end position="398"/>
    </location>
</feature>
<keyword evidence="3 6" id="KW-0812">Transmembrane</keyword>
<feature type="transmembrane region" description="Helical" evidence="6">
    <location>
        <begin position="85"/>
        <end position="107"/>
    </location>
</feature>
<evidence type="ECO:0000313" key="7">
    <source>
        <dbReference type="EMBL" id="GAA1749425.1"/>
    </source>
</evidence>
<dbReference type="PANTHER" id="PTHR30250:SF11">
    <property type="entry name" value="O-ANTIGEN TRANSPORTER-RELATED"/>
    <property type="match status" value="1"/>
</dbReference>
<feature type="transmembrane region" description="Helical" evidence="6">
    <location>
        <begin position="12"/>
        <end position="34"/>
    </location>
</feature>
<dbReference type="InterPro" id="IPR050833">
    <property type="entry name" value="Poly_Biosynth_Transport"/>
</dbReference>
<keyword evidence="4 6" id="KW-1133">Transmembrane helix</keyword>
<feature type="transmembrane region" description="Helical" evidence="6">
    <location>
        <begin position="325"/>
        <end position="347"/>
    </location>
</feature>
<evidence type="ECO:0000256" key="4">
    <source>
        <dbReference type="ARBA" id="ARBA00022989"/>
    </source>
</evidence>
<proteinExistence type="predicted"/>
<dbReference type="PANTHER" id="PTHR30250">
    <property type="entry name" value="PST FAMILY PREDICTED COLANIC ACID TRANSPORTER"/>
    <property type="match status" value="1"/>
</dbReference>
<name>A0ABN2K6Q0_9MICO</name>
<dbReference type="Proteomes" id="UP001500506">
    <property type="component" value="Unassembled WGS sequence"/>
</dbReference>
<evidence type="ECO:0008006" key="9">
    <source>
        <dbReference type="Google" id="ProtNLM"/>
    </source>
</evidence>
<evidence type="ECO:0000256" key="5">
    <source>
        <dbReference type="ARBA" id="ARBA00023136"/>
    </source>
</evidence>
<reference evidence="7 8" key="1">
    <citation type="journal article" date="2019" name="Int. J. Syst. Evol. Microbiol.">
        <title>The Global Catalogue of Microorganisms (GCM) 10K type strain sequencing project: providing services to taxonomists for standard genome sequencing and annotation.</title>
        <authorList>
            <consortium name="The Broad Institute Genomics Platform"/>
            <consortium name="The Broad Institute Genome Sequencing Center for Infectious Disease"/>
            <person name="Wu L."/>
            <person name="Ma J."/>
        </authorList>
    </citation>
    <scope>NUCLEOTIDE SEQUENCE [LARGE SCALE GENOMIC DNA]</scope>
    <source>
        <strain evidence="7 8">JCM 14319</strain>
    </source>
</reference>
<feature type="transmembrane region" description="Helical" evidence="6">
    <location>
        <begin position="285"/>
        <end position="305"/>
    </location>
</feature>
<sequence>MRTKTALRFAGGYGLSVAISGVVSLAVIPAIIVAAGAGAWATIAVAQAVAGFAFVFAVYGWGVVGPTEVASLADDRRGAYYFESLLSRAWLCVVILPASIAIAIVIIGDDALLAGLTVASGVLVALGAGWFFVGEASPLRFLLIDTVPRIAGTVAGALVLIATGDVIAFAALQLAGVVVSAVISTWNILSRYRGWHLTLSPIRAMRNLRGQASPVAMSATSSIYVNVPIVLIDLFLPQATAVYALAERIVRLALYSTRPVVQIAQGWVPSPDPAELAGRARRVTAIALGLGALGGIVYAVAGPWIGDVLSGGTLSIPLALAVPMAVNLAAILASQLTGFACLTAFGLTRALATSTIVGAVVGTALMLPLLLWIGAPGVAWGLAAAELCVLGVQLVTLAPKLRRRETVGS</sequence>
<evidence type="ECO:0000256" key="6">
    <source>
        <dbReference type="SAM" id="Phobius"/>
    </source>
</evidence>
<feature type="transmembrane region" description="Helical" evidence="6">
    <location>
        <begin position="167"/>
        <end position="189"/>
    </location>
</feature>
<feature type="transmembrane region" description="Helical" evidence="6">
    <location>
        <begin position="113"/>
        <end position="134"/>
    </location>
</feature>
<keyword evidence="5 6" id="KW-0472">Membrane</keyword>
<evidence type="ECO:0000256" key="1">
    <source>
        <dbReference type="ARBA" id="ARBA00004651"/>
    </source>
</evidence>
<evidence type="ECO:0000256" key="3">
    <source>
        <dbReference type="ARBA" id="ARBA00022692"/>
    </source>
</evidence>
<protein>
    <recommendedName>
        <fullName evidence="9">Oligosaccharide flippase family protein</fullName>
    </recommendedName>
</protein>
<keyword evidence="8" id="KW-1185">Reference proteome</keyword>
<keyword evidence="2" id="KW-1003">Cell membrane</keyword>
<organism evidence="7 8">
    <name type="scientific">Agromyces humatus</name>
    <dbReference type="NCBI Taxonomy" id="279573"/>
    <lineage>
        <taxon>Bacteria</taxon>
        <taxon>Bacillati</taxon>
        <taxon>Actinomycetota</taxon>
        <taxon>Actinomycetes</taxon>
        <taxon>Micrococcales</taxon>
        <taxon>Microbacteriaceae</taxon>
        <taxon>Agromyces</taxon>
    </lineage>
</organism>
<feature type="transmembrane region" description="Helical" evidence="6">
    <location>
        <begin position="40"/>
        <end position="64"/>
    </location>
</feature>
<feature type="transmembrane region" description="Helical" evidence="6">
    <location>
        <begin position="141"/>
        <end position="161"/>
    </location>
</feature>
<comment type="caution">
    <text evidence="7">The sequence shown here is derived from an EMBL/GenBank/DDBJ whole genome shotgun (WGS) entry which is preliminary data.</text>
</comment>